<dbReference type="Gene3D" id="1.10.3720.10">
    <property type="entry name" value="MetI-like"/>
    <property type="match status" value="1"/>
</dbReference>
<keyword evidence="2 7" id="KW-0813">Transport</keyword>
<feature type="transmembrane region" description="Helical" evidence="7">
    <location>
        <begin position="212"/>
        <end position="232"/>
    </location>
</feature>
<dbReference type="Pfam" id="PF00528">
    <property type="entry name" value="BPD_transp_1"/>
    <property type="match status" value="1"/>
</dbReference>
<keyword evidence="5 7" id="KW-1133">Transmembrane helix</keyword>
<accession>A0A4V3GWL5</accession>
<dbReference type="SUPFAM" id="SSF161098">
    <property type="entry name" value="MetI-like"/>
    <property type="match status" value="1"/>
</dbReference>
<gene>
    <name evidence="9" type="ORF">C7959_1537</name>
</gene>
<feature type="transmembrane region" description="Helical" evidence="7">
    <location>
        <begin position="157"/>
        <end position="180"/>
    </location>
</feature>
<keyword evidence="10" id="KW-1185">Reference proteome</keyword>
<dbReference type="GO" id="GO:0005886">
    <property type="term" value="C:plasma membrane"/>
    <property type="evidence" value="ECO:0007669"/>
    <property type="project" value="UniProtKB-SubCell"/>
</dbReference>
<dbReference type="AlphaFoldDB" id="A0A4V3GWL5"/>
<feature type="transmembrane region" description="Helical" evidence="7">
    <location>
        <begin position="89"/>
        <end position="109"/>
    </location>
</feature>
<evidence type="ECO:0000313" key="9">
    <source>
        <dbReference type="EMBL" id="TDX44489.1"/>
    </source>
</evidence>
<keyword evidence="4 7" id="KW-0812">Transmembrane</keyword>
<dbReference type="PANTHER" id="PTHR30151:SF0">
    <property type="entry name" value="ABC TRANSPORTER PERMEASE PROTEIN MJ0413-RELATED"/>
    <property type="match status" value="1"/>
</dbReference>
<dbReference type="PROSITE" id="PS50928">
    <property type="entry name" value="ABC_TM1"/>
    <property type="match status" value="1"/>
</dbReference>
<dbReference type="InterPro" id="IPR035906">
    <property type="entry name" value="MetI-like_sf"/>
</dbReference>
<dbReference type="Proteomes" id="UP000295832">
    <property type="component" value="Unassembled WGS sequence"/>
</dbReference>
<feature type="transmembrane region" description="Helical" evidence="7">
    <location>
        <begin position="115"/>
        <end position="136"/>
    </location>
</feature>
<sequence>MKKVLFLGILIAIWEVIYKLQIWPSILFPSPIQVGETLYTGIIDGSFIIALGHSFKRLLIGYGLALIIGTILGLIIASSKLMDETLGALVLALQSVPSIVWLPLAILWFGMGESAIIFVVILGGTWNMVINASTGIKNVHPLLIKAAKTMGVKGYNLFFKVTIPAAIPHLITGMRLSWAFCWRALMAGELLGSGNGLGQILMWGREMGNMSIVISIMIIIASLGSLTDSIIFKPLEDKVLERWGLTN</sequence>
<feature type="domain" description="ABC transmembrane type-1" evidence="8">
    <location>
        <begin position="51"/>
        <end position="231"/>
    </location>
</feature>
<dbReference type="PANTHER" id="PTHR30151">
    <property type="entry name" value="ALKANE SULFONATE ABC TRANSPORTER-RELATED, MEMBRANE SUBUNIT"/>
    <property type="match status" value="1"/>
</dbReference>
<proteinExistence type="inferred from homology"/>
<evidence type="ECO:0000313" key="10">
    <source>
        <dbReference type="Proteomes" id="UP000295832"/>
    </source>
</evidence>
<protein>
    <submittedName>
        <fullName evidence="9">NitT/TauT family transport system permease protein</fullName>
    </submittedName>
</protein>
<evidence type="ECO:0000256" key="3">
    <source>
        <dbReference type="ARBA" id="ARBA00022475"/>
    </source>
</evidence>
<reference evidence="9 10" key="1">
    <citation type="submission" date="2019-03" db="EMBL/GenBank/DDBJ databases">
        <title>Subsurface microbial communities from deep shales in Ohio and West Virginia, USA.</title>
        <authorList>
            <person name="Wrighton K."/>
        </authorList>
    </citation>
    <scope>NUCLEOTIDE SEQUENCE [LARGE SCALE GENOMIC DNA]</scope>
    <source>
        <strain evidence="9 10">MSL 6dP</strain>
    </source>
</reference>
<evidence type="ECO:0000256" key="1">
    <source>
        <dbReference type="ARBA" id="ARBA00004651"/>
    </source>
</evidence>
<evidence type="ECO:0000259" key="8">
    <source>
        <dbReference type="PROSITE" id="PS50928"/>
    </source>
</evidence>
<organism evidence="9 10">
    <name type="scientific">Orenia marismortui</name>
    <dbReference type="NCBI Taxonomy" id="46469"/>
    <lineage>
        <taxon>Bacteria</taxon>
        <taxon>Bacillati</taxon>
        <taxon>Bacillota</taxon>
        <taxon>Clostridia</taxon>
        <taxon>Halanaerobiales</taxon>
        <taxon>Halobacteroidaceae</taxon>
        <taxon>Orenia</taxon>
    </lineage>
</organism>
<dbReference type="STRING" id="926561.GCA_000379025_01479"/>
<comment type="similarity">
    <text evidence="7">Belongs to the binding-protein-dependent transport system permease family.</text>
</comment>
<feature type="transmembrane region" description="Helical" evidence="7">
    <location>
        <begin position="59"/>
        <end position="77"/>
    </location>
</feature>
<evidence type="ECO:0000256" key="4">
    <source>
        <dbReference type="ARBA" id="ARBA00022692"/>
    </source>
</evidence>
<dbReference type="CDD" id="cd06261">
    <property type="entry name" value="TM_PBP2"/>
    <property type="match status" value="1"/>
</dbReference>
<dbReference type="InterPro" id="IPR000515">
    <property type="entry name" value="MetI-like"/>
</dbReference>
<evidence type="ECO:0000256" key="6">
    <source>
        <dbReference type="ARBA" id="ARBA00023136"/>
    </source>
</evidence>
<comment type="subcellular location">
    <subcellularLocation>
        <location evidence="1 7">Cell membrane</location>
        <topology evidence="1 7">Multi-pass membrane protein</topology>
    </subcellularLocation>
</comment>
<dbReference type="EMBL" id="SOEG01000053">
    <property type="protein sequence ID" value="TDX44489.1"/>
    <property type="molecule type" value="Genomic_DNA"/>
</dbReference>
<evidence type="ECO:0000256" key="2">
    <source>
        <dbReference type="ARBA" id="ARBA00022448"/>
    </source>
</evidence>
<evidence type="ECO:0000256" key="7">
    <source>
        <dbReference type="RuleBase" id="RU363032"/>
    </source>
</evidence>
<comment type="caution">
    <text evidence="9">The sequence shown here is derived from an EMBL/GenBank/DDBJ whole genome shotgun (WGS) entry which is preliminary data.</text>
</comment>
<name>A0A4V3GWL5_9FIRM</name>
<keyword evidence="6 7" id="KW-0472">Membrane</keyword>
<keyword evidence="3" id="KW-1003">Cell membrane</keyword>
<dbReference type="GO" id="GO:0055085">
    <property type="term" value="P:transmembrane transport"/>
    <property type="evidence" value="ECO:0007669"/>
    <property type="project" value="InterPro"/>
</dbReference>
<evidence type="ECO:0000256" key="5">
    <source>
        <dbReference type="ARBA" id="ARBA00022989"/>
    </source>
</evidence>